<evidence type="ECO:0000313" key="3">
    <source>
        <dbReference type="Proteomes" id="UP000286806"/>
    </source>
</evidence>
<keyword evidence="1" id="KW-1133">Transmembrane helix</keyword>
<feature type="transmembrane region" description="Helical" evidence="1">
    <location>
        <begin position="31"/>
        <end position="50"/>
    </location>
</feature>
<dbReference type="RefSeq" id="WP_124704589.1">
    <property type="nucleotide sequence ID" value="NZ_BGOW01000014.1"/>
</dbReference>
<comment type="caution">
    <text evidence="2">The sequence shown here is derived from an EMBL/GenBank/DDBJ whole genome shotgun (WGS) entry which is preliminary data.</text>
</comment>
<reference evidence="2 3" key="1">
    <citation type="journal article" date="2019" name="Front. Microbiol.">
        <title>Genomes of Neutrophilic Sulfur-Oxidizing Chemolithoautotrophs Representing 9 Proteobacterial Species From 8 Genera.</title>
        <authorList>
            <person name="Watanabe T."/>
            <person name="Kojima H."/>
            <person name="Umezawa K."/>
            <person name="Hori C."/>
            <person name="Takasuka T.E."/>
            <person name="Kato Y."/>
            <person name="Fukui M."/>
        </authorList>
    </citation>
    <scope>NUCLEOTIDE SEQUENCE [LARGE SCALE GENOMIC DNA]</scope>
    <source>
        <strain evidence="2 3">TTN</strain>
    </source>
</reference>
<proteinExistence type="predicted"/>
<name>A0A401JDS4_9PROT</name>
<dbReference type="AlphaFoldDB" id="A0A401JDS4"/>
<sequence length="160" mass="18208">MYGGIQITQTGPVDCCITARPNCSLSRSGKILVLASLFLILSGTAWVFAMMGAWPILPFAGLEMLVVLLAFYQISCHERDYERITIVGNKLVLERRDNVRVMRSEYNRCWAQVVLQCRTVGQQCRVALRTHGAEQELGRHLNDEQRTELAHQLEWRLGCQ</sequence>
<feature type="transmembrane region" description="Helical" evidence="1">
    <location>
        <begin position="56"/>
        <end position="74"/>
    </location>
</feature>
<gene>
    <name evidence="2" type="ORF">SFMTTN_1604</name>
</gene>
<keyword evidence="1 2" id="KW-0812">Transmembrane</keyword>
<dbReference type="Proteomes" id="UP000286806">
    <property type="component" value="Unassembled WGS sequence"/>
</dbReference>
<dbReference type="InterPro" id="IPR019253">
    <property type="entry name" value="DUF2244_TM"/>
</dbReference>
<dbReference type="OrthoDB" id="9091577at2"/>
<keyword evidence="1" id="KW-0472">Membrane</keyword>
<keyword evidence="3" id="KW-1185">Reference proteome</keyword>
<protein>
    <submittedName>
        <fullName evidence="2">Probable transmembrane protein</fullName>
    </submittedName>
</protein>
<dbReference type="EMBL" id="BGOW01000014">
    <property type="protein sequence ID" value="GBL45793.1"/>
    <property type="molecule type" value="Genomic_DNA"/>
</dbReference>
<dbReference type="Pfam" id="PF10003">
    <property type="entry name" value="DUF2244"/>
    <property type="match status" value="1"/>
</dbReference>
<accession>A0A401JDS4</accession>
<organism evidence="2 3">
    <name type="scientific">Sulfuriferula multivorans</name>
    <dbReference type="NCBI Taxonomy" id="1559896"/>
    <lineage>
        <taxon>Bacteria</taxon>
        <taxon>Pseudomonadati</taxon>
        <taxon>Pseudomonadota</taxon>
        <taxon>Betaproteobacteria</taxon>
        <taxon>Nitrosomonadales</taxon>
        <taxon>Sulfuricellaceae</taxon>
        <taxon>Sulfuriferula</taxon>
    </lineage>
</organism>
<evidence type="ECO:0000313" key="2">
    <source>
        <dbReference type="EMBL" id="GBL45793.1"/>
    </source>
</evidence>
<evidence type="ECO:0000256" key="1">
    <source>
        <dbReference type="SAM" id="Phobius"/>
    </source>
</evidence>